<dbReference type="PANTHER" id="PTHR43280:SF10">
    <property type="entry name" value="REGULATORY PROTEIN POCR"/>
    <property type="match status" value="1"/>
</dbReference>
<dbReference type="InterPro" id="IPR003313">
    <property type="entry name" value="AraC-bd"/>
</dbReference>
<evidence type="ECO:0000259" key="4">
    <source>
        <dbReference type="PROSITE" id="PS01124"/>
    </source>
</evidence>
<keyword evidence="2" id="KW-0238">DNA-binding</keyword>
<dbReference type="PANTHER" id="PTHR43280">
    <property type="entry name" value="ARAC-FAMILY TRANSCRIPTIONAL REGULATOR"/>
    <property type="match status" value="1"/>
</dbReference>
<dbReference type="SMART" id="SM00342">
    <property type="entry name" value="HTH_ARAC"/>
    <property type="match status" value="1"/>
</dbReference>
<keyword evidence="6" id="KW-1185">Reference proteome</keyword>
<organism evidence="5 6">
    <name type="scientific">Victivallis lenta</name>
    <dbReference type="NCBI Taxonomy" id="2606640"/>
    <lineage>
        <taxon>Bacteria</taxon>
        <taxon>Pseudomonadati</taxon>
        <taxon>Lentisphaerota</taxon>
        <taxon>Lentisphaeria</taxon>
        <taxon>Victivallales</taxon>
        <taxon>Victivallaceae</taxon>
        <taxon>Victivallis</taxon>
    </lineage>
</organism>
<comment type="caution">
    <text evidence="5">The sequence shown here is derived from an EMBL/GenBank/DDBJ whole genome shotgun (WGS) entry which is preliminary data.</text>
</comment>
<evidence type="ECO:0000313" key="6">
    <source>
        <dbReference type="Proteomes" id="UP000435649"/>
    </source>
</evidence>
<dbReference type="InterPro" id="IPR037923">
    <property type="entry name" value="HTH-like"/>
</dbReference>
<gene>
    <name evidence="5" type="ORF">FYJ85_05695</name>
</gene>
<evidence type="ECO:0000313" key="5">
    <source>
        <dbReference type="EMBL" id="MST96538.1"/>
    </source>
</evidence>
<protein>
    <submittedName>
        <fullName evidence="5">Helix-turn-helix transcriptional regulator</fullName>
    </submittedName>
</protein>
<dbReference type="InterPro" id="IPR018060">
    <property type="entry name" value="HTH_AraC"/>
</dbReference>
<dbReference type="Gene3D" id="1.10.10.60">
    <property type="entry name" value="Homeodomain-like"/>
    <property type="match status" value="2"/>
</dbReference>
<proteinExistence type="predicted"/>
<dbReference type="AlphaFoldDB" id="A0A844G1U2"/>
<reference evidence="5 6" key="1">
    <citation type="submission" date="2019-08" db="EMBL/GenBank/DDBJ databases">
        <title>In-depth cultivation of the pig gut microbiome towards novel bacterial diversity and tailored functional studies.</title>
        <authorList>
            <person name="Wylensek D."/>
            <person name="Hitch T.C.A."/>
            <person name="Clavel T."/>
        </authorList>
    </citation>
    <scope>NUCLEOTIDE SEQUENCE [LARGE SCALE GENOMIC DNA]</scope>
    <source>
        <strain evidence="5 6">BBE-744-WT-12</strain>
    </source>
</reference>
<name>A0A844G1U2_9BACT</name>
<feature type="domain" description="HTH araC/xylS-type" evidence="4">
    <location>
        <begin position="188"/>
        <end position="286"/>
    </location>
</feature>
<dbReference type="GO" id="GO:0043565">
    <property type="term" value="F:sequence-specific DNA binding"/>
    <property type="evidence" value="ECO:0007669"/>
    <property type="project" value="InterPro"/>
</dbReference>
<dbReference type="Pfam" id="PF12833">
    <property type="entry name" value="HTH_18"/>
    <property type="match status" value="1"/>
</dbReference>
<evidence type="ECO:0000256" key="1">
    <source>
        <dbReference type="ARBA" id="ARBA00023015"/>
    </source>
</evidence>
<dbReference type="SUPFAM" id="SSF51215">
    <property type="entry name" value="Regulatory protein AraC"/>
    <property type="match status" value="1"/>
</dbReference>
<keyword evidence="3" id="KW-0804">Transcription</keyword>
<dbReference type="SUPFAM" id="SSF46689">
    <property type="entry name" value="Homeodomain-like"/>
    <property type="match status" value="2"/>
</dbReference>
<evidence type="ECO:0000256" key="3">
    <source>
        <dbReference type="ARBA" id="ARBA00023163"/>
    </source>
</evidence>
<dbReference type="Proteomes" id="UP000435649">
    <property type="component" value="Unassembled WGS sequence"/>
</dbReference>
<dbReference type="Pfam" id="PF02311">
    <property type="entry name" value="AraC_binding"/>
    <property type="match status" value="1"/>
</dbReference>
<keyword evidence="1" id="KW-0805">Transcription regulation</keyword>
<sequence>MPEMNDYAKVRKWQVQFEVHRPFATLPLPDIVVEEERSSPLYRLDGRLRGDSGGQLSITLGGRGGIRIAGVDHPLTPGRAFLHNHGDRDVCYYYPSDGTEVWNFLWMAFDGDYVKTLIAEINRKYGYLFDVPLNSPLVAKLMSFKNYQNEIQVLSPLEAGTLALDAIGMLCASKESELRESPRSSLIRDVQTVIAAETAERLDAESLARRFRISREHLSRTFREQTGSTLHDYVTRIRLRMAVDLLLQTRLTAKEIAARCGFSEYSIFYRTFKRRLGWSPEALRDNGFRPDI</sequence>
<dbReference type="RefSeq" id="WP_154417252.1">
    <property type="nucleotide sequence ID" value="NZ_VUNS01000004.1"/>
</dbReference>
<dbReference type="EMBL" id="VUNS01000004">
    <property type="protein sequence ID" value="MST96538.1"/>
    <property type="molecule type" value="Genomic_DNA"/>
</dbReference>
<accession>A0A844G1U2</accession>
<dbReference type="PROSITE" id="PS01124">
    <property type="entry name" value="HTH_ARAC_FAMILY_2"/>
    <property type="match status" value="1"/>
</dbReference>
<dbReference type="GO" id="GO:0003700">
    <property type="term" value="F:DNA-binding transcription factor activity"/>
    <property type="evidence" value="ECO:0007669"/>
    <property type="project" value="InterPro"/>
</dbReference>
<evidence type="ECO:0000256" key="2">
    <source>
        <dbReference type="ARBA" id="ARBA00023125"/>
    </source>
</evidence>
<dbReference type="InterPro" id="IPR009057">
    <property type="entry name" value="Homeodomain-like_sf"/>
</dbReference>